<evidence type="ECO:0000313" key="2">
    <source>
        <dbReference type="EnsemblPlants" id="Kaladp0045s0252.1.v1.1"/>
    </source>
</evidence>
<dbReference type="PANTHER" id="PTHR45752:SF187">
    <property type="entry name" value="LEUCINE-RICH REPEAT AND IQ DOMAIN-CONTAINING PROTEIN 4"/>
    <property type="match status" value="1"/>
</dbReference>
<dbReference type="AlphaFoldDB" id="A0A7N0TUG8"/>
<proteinExistence type="predicted"/>
<feature type="region of interest" description="Disordered" evidence="1">
    <location>
        <begin position="1"/>
        <end position="22"/>
    </location>
</feature>
<sequence length="267" mass="29720">MKVSQLDGVPSEGAGSESEIREKKPCVEEISVLESTSVSEDSVLDVSGKKLELSLPGSVGGGIKEVFLYRNVFNLIPRSIGGVGKLKTFKFFANDVNIFPEEFGNLEELESLQLKVATPGLGNLSLHKLATLKELELCQVPPRPSAFSLFAEISGIKGLTRLSVCHFSIRFLPPEIRYLSNLEHLDLSFNNMILMYTDRSGLIVEDQTGMKEECRAVEVVKGHAIHTVSPILMIHTAIERENKDIKFILFNSRLRLPESDDYNEIKQ</sequence>
<evidence type="ECO:0000256" key="1">
    <source>
        <dbReference type="SAM" id="MobiDB-lite"/>
    </source>
</evidence>
<name>A0A7N0TUG8_KALFE</name>
<keyword evidence="3" id="KW-1185">Reference proteome</keyword>
<dbReference type="EnsemblPlants" id="Kaladp0045s0252.1.v1.1">
    <property type="protein sequence ID" value="Kaladp0045s0252.1.v1.1"/>
    <property type="gene ID" value="Kaladp0045s0252.v1.1"/>
</dbReference>
<dbReference type="PANTHER" id="PTHR45752">
    <property type="entry name" value="LEUCINE-RICH REPEAT-CONTAINING"/>
    <property type="match status" value="1"/>
</dbReference>
<dbReference type="InterPro" id="IPR050715">
    <property type="entry name" value="LRR-SigEffector_domain"/>
</dbReference>
<organism evidence="2 3">
    <name type="scientific">Kalanchoe fedtschenkoi</name>
    <name type="common">Lavender scallops</name>
    <name type="synonym">South American air plant</name>
    <dbReference type="NCBI Taxonomy" id="63787"/>
    <lineage>
        <taxon>Eukaryota</taxon>
        <taxon>Viridiplantae</taxon>
        <taxon>Streptophyta</taxon>
        <taxon>Embryophyta</taxon>
        <taxon>Tracheophyta</taxon>
        <taxon>Spermatophyta</taxon>
        <taxon>Magnoliopsida</taxon>
        <taxon>eudicotyledons</taxon>
        <taxon>Gunneridae</taxon>
        <taxon>Pentapetalae</taxon>
        <taxon>Saxifragales</taxon>
        <taxon>Crassulaceae</taxon>
        <taxon>Kalanchoe</taxon>
    </lineage>
</organism>
<reference evidence="2" key="1">
    <citation type="submission" date="2021-01" db="UniProtKB">
        <authorList>
            <consortium name="EnsemblPlants"/>
        </authorList>
    </citation>
    <scope>IDENTIFICATION</scope>
</reference>
<dbReference type="Gene3D" id="3.80.10.10">
    <property type="entry name" value="Ribonuclease Inhibitor"/>
    <property type="match status" value="1"/>
</dbReference>
<evidence type="ECO:0000313" key="3">
    <source>
        <dbReference type="Proteomes" id="UP000594263"/>
    </source>
</evidence>
<dbReference type="InterPro" id="IPR032675">
    <property type="entry name" value="LRR_dom_sf"/>
</dbReference>
<dbReference type="Gramene" id="Kaladp0045s0252.1.v1.1">
    <property type="protein sequence ID" value="Kaladp0045s0252.1.v1.1"/>
    <property type="gene ID" value="Kaladp0045s0252.v1.1"/>
</dbReference>
<dbReference type="SUPFAM" id="SSF52047">
    <property type="entry name" value="RNI-like"/>
    <property type="match status" value="1"/>
</dbReference>
<accession>A0A7N0TUG8</accession>
<protein>
    <submittedName>
        <fullName evidence="2">Uncharacterized protein</fullName>
    </submittedName>
</protein>
<dbReference type="Proteomes" id="UP000594263">
    <property type="component" value="Unplaced"/>
</dbReference>